<dbReference type="Pfam" id="PF01774">
    <property type="entry name" value="UreD"/>
    <property type="match status" value="1"/>
</dbReference>
<reference evidence="4 5" key="1">
    <citation type="journal article" date="2017" name="Int. J. Syst. Evol. Microbiol.">
        <title>Roseitalea porphyridii gen. nov., sp. nov., isolated from a red alga, and reclassification of Hoeflea suaedae Chung et al. 2013 as Pseudohoeflea suaedae gen. nov., comb. nov.</title>
        <authorList>
            <person name="Hyeon J.W."/>
            <person name="Jeong S.E."/>
            <person name="Baek K."/>
            <person name="Jeon C.O."/>
        </authorList>
    </citation>
    <scope>NUCLEOTIDE SEQUENCE [LARGE SCALE GENOMIC DNA]</scope>
    <source>
        <strain evidence="4 5">MA7-20</strain>
    </source>
</reference>
<dbReference type="EMBL" id="CP036532">
    <property type="protein sequence ID" value="QBK32432.1"/>
    <property type="molecule type" value="Genomic_DNA"/>
</dbReference>
<comment type="similarity">
    <text evidence="1 3">Belongs to the UreD family.</text>
</comment>
<keyword evidence="3" id="KW-0996">Nickel insertion</keyword>
<dbReference type="PANTHER" id="PTHR33643">
    <property type="entry name" value="UREASE ACCESSORY PROTEIN D"/>
    <property type="match status" value="1"/>
</dbReference>
<sequence length="272" mass="29623">MQRSVGHGAIAVKAGHDGRTRLAGLHQKANAKIRVPRQHAPRLEAVLINTAGGLTGGDRLDWRLEAGRDTHLVVATQACERIYRSTGGAARQTTRIDVAEGARLDWLPQETILFDRSALDRTLEIELAQTARFVGLETIVLGRQAMGETVAETGLRDRWRIRRAGELVHADDLRIEGDVAELSAAALLGRCTAFATLVACAPHDEDRWRALAYAVREALKPFPDSVDAGVSAFAGKCVVRLRARSSHLLRPAIIAALGALRDRFALPAVWRS</sequence>
<dbReference type="GeneID" id="90768623"/>
<evidence type="ECO:0000313" key="5">
    <source>
        <dbReference type="Proteomes" id="UP000293719"/>
    </source>
</evidence>
<gene>
    <name evidence="3" type="primary">ureD</name>
    <name evidence="4" type="ORF">E0E05_15050</name>
</gene>
<dbReference type="Proteomes" id="UP000293719">
    <property type="component" value="Chromosome"/>
</dbReference>
<evidence type="ECO:0000256" key="2">
    <source>
        <dbReference type="ARBA" id="ARBA00023186"/>
    </source>
</evidence>
<name>A0A4P6V4P3_9HYPH</name>
<evidence type="ECO:0000313" key="4">
    <source>
        <dbReference type="EMBL" id="QBK32432.1"/>
    </source>
</evidence>
<organism evidence="4 5">
    <name type="scientific">Roseitalea porphyridii</name>
    <dbReference type="NCBI Taxonomy" id="1852022"/>
    <lineage>
        <taxon>Bacteria</taxon>
        <taxon>Pseudomonadati</taxon>
        <taxon>Pseudomonadota</taxon>
        <taxon>Alphaproteobacteria</taxon>
        <taxon>Hyphomicrobiales</taxon>
        <taxon>Ahrensiaceae</taxon>
        <taxon>Roseitalea</taxon>
    </lineage>
</organism>
<keyword evidence="3" id="KW-0963">Cytoplasm</keyword>
<protein>
    <recommendedName>
        <fullName evidence="3">Urease accessory protein UreD</fullName>
    </recommendedName>
</protein>
<dbReference type="PANTHER" id="PTHR33643:SF1">
    <property type="entry name" value="UREASE ACCESSORY PROTEIN D"/>
    <property type="match status" value="1"/>
</dbReference>
<dbReference type="RefSeq" id="WP_131618070.1">
    <property type="nucleotide sequence ID" value="NZ_CP036532.1"/>
</dbReference>
<proteinExistence type="inferred from homology"/>
<comment type="function">
    <text evidence="3">Required for maturation of urease via the functional incorporation of the urease nickel metallocenter.</text>
</comment>
<comment type="subunit">
    <text evidence="3">UreD, UreF and UreG form a complex that acts as a GTP-hydrolysis-dependent molecular chaperone, activating the urease apoprotein by helping to assemble the nickel containing metallocenter of UreC. The UreE protein probably delivers the nickel.</text>
</comment>
<dbReference type="InterPro" id="IPR002669">
    <property type="entry name" value="UreD"/>
</dbReference>
<keyword evidence="2 3" id="KW-0143">Chaperone</keyword>
<keyword evidence="5" id="KW-1185">Reference proteome</keyword>
<dbReference type="GO" id="GO:0005737">
    <property type="term" value="C:cytoplasm"/>
    <property type="evidence" value="ECO:0007669"/>
    <property type="project" value="UniProtKB-SubCell"/>
</dbReference>
<dbReference type="OrthoDB" id="9798842at2"/>
<dbReference type="KEGG" id="rpod:E0E05_15050"/>
<dbReference type="AlphaFoldDB" id="A0A4P6V4P3"/>
<comment type="subcellular location">
    <subcellularLocation>
        <location evidence="3">Cytoplasm</location>
    </subcellularLocation>
</comment>
<evidence type="ECO:0000256" key="1">
    <source>
        <dbReference type="ARBA" id="ARBA00007177"/>
    </source>
</evidence>
<evidence type="ECO:0000256" key="3">
    <source>
        <dbReference type="HAMAP-Rule" id="MF_01384"/>
    </source>
</evidence>
<dbReference type="HAMAP" id="MF_01384">
    <property type="entry name" value="UreD"/>
    <property type="match status" value="1"/>
</dbReference>
<accession>A0A4P6V4P3</accession>
<dbReference type="GO" id="GO:0016151">
    <property type="term" value="F:nickel cation binding"/>
    <property type="evidence" value="ECO:0007669"/>
    <property type="project" value="UniProtKB-UniRule"/>
</dbReference>